<organism evidence="1">
    <name type="scientific">uncultured Chloroflexia bacterium</name>
    <dbReference type="NCBI Taxonomy" id="1672391"/>
    <lineage>
        <taxon>Bacteria</taxon>
        <taxon>Bacillati</taxon>
        <taxon>Chloroflexota</taxon>
        <taxon>Chloroflexia</taxon>
        <taxon>environmental samples</taxon>
    </lineage>
</organism>
<dbReference type="EMBL" id="CADCTR010003164">
    <property type="protein sequence ID" value="CAA9385404.1"/>
    <property type="molecule type" value="Genomic_DNA"/>
</dbReference>
<protein>
    <submittedName>
        <fullName evidence="1">Uncharacterized protein</fullName>
    </submittedName>
</protein>
<gene>
    <name evidence="1" type="ORF">AVDCRST_MAG93-9423</name>
</gene>
<evidence type="ECO:0000313" key="1">
    <source>
        <dbReference type="EMBL" id="CAA9385404.1"/>
    </source>
</evidence>
<proteinExistence type="predicted"/>
<accession>A0A6J4NKE6</accession>
<sequence>MDGVLAGNRGVKYEFPRRFDITTSPVWDKDGWDGIEELEQGRFEAKIGMY</sequence>
<dbReference type="AlphaFoldDB" id="A0A6J4NKE6"/>
<reference evidence="1" key="1">
    <citation type="submission" date="2020-02" db="EMBL/GenBank/DDBJ databases">
        <authorList>
            <person name="Meier V. D."/>
        </authorList>
    </citation>
    <scope>NUCLEOTIDE SEQUENCE</scope>
    <source>
        <strain evidence="1">AVDCRST_MAG93</strain>
    </source>
</reference>
<feature type="non-terminal residue" evidence="1">
    <location>
        <position position="50"/>
    </location>
</feature>
<name>A0A6J4NKE6_9CHLR</name>